<reference evidence="2 3" key="1">
    <citation type="journal article" date="2014" name="Nat. Commun.">
        <title>Physiological and genomic features of highly alkaliphilic hydrogen-utilizing Betaproteobacteria from a continental serpentinizing site.</title>
        <authorList>
            <person name="Suzuki S."/>
            <person name="Kuenen J.G."/>
            <person name="Schipper K."/>
            <person name="van der Velde S."/>
            <person name="Ishii S."/>
            <person name="Wu A."/>
            <person name="Sorokin D.Y."/>
            <person name="Tenney A."/>
            <person name="Meng X.Y."/>
            <person name="Morrill P.L."/>
            <person name="Kamagata Y."/>
            <person name="Muyzer G."/>
            <person name="Nealson K.H."/>
        </authorList>
    </citation>
    <scope>NUCLEOTIDE SEQUENCE [LARGE SCALE GENOMIC DNA]</scope>
    <source>
        <strain evidence="2 3">A1</strain>
    </source>
</reference>
<feature type="domain" description="CobQ/CobB/MinD/ParA nucleotide binding" evidence="1">
    <location>
        <begin position="11"/>
        <end position="182"/>
    </location>
</feature>
<dbReference type="PANTHER" id="PTHR13696">
    <property type="entry name" value="P-LOOP CONTAINING NUCLEOSIDE TRIPHOSPHATE HYDROLASE"/>
    <property type="match status" value="1"/>
</dbReference>
<dbReference type="InterPro" id="IPR027417">
    <property type="entry name" value="P-loop_NTPase"/>
</dbReference>
<gene>
    <name evidence="2" type="ORF">SRAA_2308</name>
</gene>
<dbReference type="InterPro" id="IPR002586">
    <property type="entry name" value="CobQ/CobB/MinD/ParA_Nub-bd_dom"/>
</dbReference>
<sequence length="211" mass="22375">MPDRPAPFQLALLNHKGGTGKTTLAFNLAAALAQRDSTLLVDLDAQGSALQWAAQGGEPLPMRVQAAHPLPPAADAAEPTAFVVWDCPPAIDSPQVLALLARLDWVLVPVLPSPVDLWASWHLVRLLQQASSGNPGLRAAFVINQAEPDSALTAAMHQALREFGLPVLTTVVRRRAIYRSAALGGQAVQMLGRRGAAATAELEALIEEILK</sequence>
<dbReference type="Pfam" id="PF01656">
    <property type="entry name" value="CbiA"/>
    <property type="match status" value="1"/>
</dbReference>
<dbReference type="PIRSF" id="PIRSF009320">
    <property type="entry name" value="Nuc_binding_HP_1000"/>
    <property type="match status" value="1"/>
</dbReference>
<keyword evidence="3" id="KW-1185">Reference proteome</keyword>
<dbReference type="KEGG" id="cbaa:SRAA_2308"/>
<dbReference type="STRING" id="1458425.SRAA_2308"/>
<dbReference type="SUPFAM" id="SSF52540">
    <property type="entry name" value="P-loop containing nucleoside triphosphate hydrolases"/>
    <property type="match status" value="1"/>
</dbReference>
<accession>A0A060NKD1</accession>
<evidence type="ECO:0000259" key="1">
    <source>
        <dbReference type="Pfam" id="PF01656"/>
    </source>
</evidence>
<proteinExistence type="predicted"/>
<evidence type="ECO:0000313" key="2">
    <source>
        <dbReference type="EMBL" id="BAO82162.1"/>
    </source>
</evidence>
<dbReference type="Gene3D" id="3.40.50.300">
    <property type="entry name" value="P-loop containing nucleotide triphosphate hydrolases"/>
    <property type="match status" value="1"/>
</dbReference>
<dbReference type="Proteomes" id="UP000067461">
    <property type="component" value="Chromosome"/>
</dbReference>
<evidence type="ECO:0000313" key="3">
    <source>
        <dbReference type="Proteomes" id="UP000067461"/>
    </source>
</evidence>
<dbReference type="OrthoDB" id="69313at2"/>
<name>A0A060NKD1_9BURK</name>
<dbReference type="RefSeq" id="WP_045532865.1">
    <property type="nucleotide sequence ID" value="NZ_AP014568.1"/>
</dbReference>
<organism evidence="2 3">
    <name type="scientific">Serpentinimonas raichei</name>
    <dbReference type="NCBI Taxonomy" id="1458425"/>
    <lineage>
        <taxon>Bacteria</taxon>
        <taxon>Pseudomonadati</taxon>
        <taxon>Pseudomonadota</taxon>
        <taxon>Betaproteobacteria</taxon>
        <taxon>Burkholderiales</taxon>
        <taxon>Comamonadaceae</taxon>
        <taxon>Serpentinimonas</taxon>
    </lineage>
</organism>
<dbReference type="HOGENOM" id="CLU_037612_5_3_4"/>
<protein>
    <submittedName>
        <fullName evidence="2">ATPase involved in chromosome partitioning</fullName>
    </submittedName>
</protein>
<dbReference type="InterPro" id="IPR050678">
    <property type="entry name" value="DNA_Partitioning_ATPase"/>
</dbReference>
<dbReference type="EMBL" id="AP014568">
    <property type="protein sequence ID" value="BAO82162.1"/>
    <property type="molecule type" value="Genomic_DNA"/>
</dbReference>
<dbReference type="AlphaFoldDB" id="A0A060NKD1"/>
<dbReference type="PANTHER" id="PTHR13696:SF96">
    <property type="entry name" value="COBQ_COBB_MIND_PARA NUCLEOTIDE BINDING DOMAIN-CONTAINING PROTEIN"/>
    <property type="match status" value="1"/>
</dbReference>
<dbReference type="CDD" id="cd02042">
    <property type="entry name" value="ParAB_family"/>
    <property type="match status" value="1"/>
</dbReference>